<gene>
    <name evidence="3" type="ORF">BEWA_042700</name>
</gene>
<reference evidence="3 4" key="1">
    <citation type="journal article" date="2012" name="BMC Genomics">
        <title>Comparative genomic analysis and phylogenetic position of Theileria equi.</title>
        <authorList>
            <person name="Kappmeyer L.S."/>
            <person name="Thiagarajan M."/>
            <person name="Herndon D.R."/>
            <person name="Ramsay J.D."/>
            <person name="Caler E."/>
            <person name="Djikeng A."/>
            <person name="Gillespie J.J."/>
            <person name="Lau A.O."/>
            <person name="Roalson E.H."/>
            <person name="Silva J.C."/>
            <person name="Silva M.G."/>
            <person name="Suarez C.E."/>
            <person name="Ueti M.W."/>
            <person name="Nene V.M."/>
            <person name="Mealey R.H."/>
            <person name="Knowles D.P."/>
            <person name="Brayton K.A."/>
        </authorList>
    </citation>
    <scope>NUCLEOTIDE SEQUENCE [LARGE SCALE GENOMIC DNA]</scope>
    <source>
        <strain evidence="3 4">WA</strain>
    </source>
</reference>
<dbReference type="OrthoDB" id="361132at2759"/>
<dbReference type="InterPro" id="IPR003407">
    <property type="entry name" value="Merozoite_Agen"/>
</dbReference>
<dbReference type="RefSeq" id="XP_004833684.1">
    <property type="nucleotide sequence ID" value="XM_004833627.1"/>
</dbReference>
<evidence type="ECO:0000313" key="4">
    <source>
        <dbReference type="Proteomes" id="UP000031512"/>
    </source>
</evidence>
<organism evidence="3 4">
    <name type="scientific">Theileria equi strain WA</name>
    <dbReference type="NCBI Taxonomy" id="1537102"/>
    <lineage>
        <taxon>Eukaryota</taxon>
        <taxon>Sar</taxon>
        <taxon>Alveolata</taxon>
        <taxon>Apicomplexa</taxon>
        <taxon>Aconoidasida</taxon>
        <taxon>Piroplasmida</taxon>
        <taxon>Theileriidae</taxon>
        <taxon>Theileria</taxon>
    </lineage>
</organism>
<feature type="signal peptide" evidence="2">
    <location>
        <begin position="1"/>
        <end position="23"/>
    </location>
</feature>
<keyword evidence="1" id="KW-1133">Transmembrane helix</keyword>
<keyword evidence="1" id="KW-0812">Transmembrane</keyword>
<evidence type="ECO:0000256" key="2">
    <source>
        <dbReference type="SAM" id="SignalP"/>
    </source>
</evidence>
<dbReference type="GeneID" id="15807680"/>
<evidence type="ECO:0000313" key="3">
    <source>
        <dbReference type="EMBL" id="EKX74232.1"/>
    </source>
</evidence>
<feature type="chain" id="PRO_5003953252" evidence="2">
    <location>
        <begin position="24"/>
        <end position="284"/>
    </location>
</feature>
<dbReference type="eggNOG" id="ENOG502QXGZ">
    <property type="taxonomic scope" value="Eukaryota"/>
</dbReference>
<proteinExistence type="predicted"/>
<name>L1LFM7_THEEQ</name>
<dbReference type="EMBL" id="ACOU01000002">
    <property type="protein sequence ID" value="EKX74232.1"/>
    <property type="molecule type" value="Genomic_DNA"/>
</dbReference>
<evidence type="ECO:0000256" key="1">
    <source>
        <dbReference type="SAM" id="Phobius"/>
    </source>
</evidence>
<dbReference type="VEuPathDB" id="PiroplasmaDB:BEWA_042700"/>
<dbReference type="KEGG" id="beq:BEWA_042700"/>
<feature type="transmembrane region" description="Helical" evidence="1">
    <location>
        <begin position="266"/>
        <end position="283"/>
    </location>
</feature>
<protein>
    <submittedName>
        <fullName evidence="3">Ema family member protein</fullName>
    </submittedName>
</protein>
<accession>L1LFM7</accession>
<dbReference type="AlphaFoldDB" id="L1LFM7"/>
<keyword evidence="2" id="KW-0732">Signal</keyword>
<comment type="caution">
    <text evidence="3">The sequence shown here is derived from an EMBL/GenBank/DDBJ whole genome shotgun (WGS) entry which is preliminary data.</text>
</comment>
<sequence length="284" mass="31392">MIAKSVLGAIALIYLATSGVVSAEKKKKKSEKKGSESKAGKASVNVNKDVIEHVTVTPNEDGTVVLFTAHEGYSIEKVFEGSTFITKFNLEAYSPKSVTKHMKNGKIYVTAAVENALHLAYKKDGDKYEEMPIIDFYEEVLLKGREVATVDLEKLEGPLFTVTTFGSGKKHTFSSEKKRVGKLVADDDTLIKGEEEFVTELCVFVGGEKSVARVVYLYKGDSRIKEVFFQKTEEGWTRVEVDTAAEILHSIDSTFSADYKTIYDGFSAYSVFFAVLAIAFSTVF</sequence>
<keyword evidence="1" id="KW-0472">Membrane</keyword>
<dbReference type="Pfam" id="PF02488">
    <property type="entry name" value="EMA"/>
    <property type="match status" value="1"/>
</dbReference>
<keyword evidence="4" id="KW-1185">Reference proteome</keyword>
<dbReference type="Proteomes" id="UP000031512">
    <property type="component" value="Unassembled WGS sequence"/>
</dbReference>